<keyword evidence="1" id="KW-0732">Signal</keyword>
<sequence length="520" mass="56934">MELKGLLLVTLFSLASATPVDPAVSPFAPSKVAPRKNKLPFPSTFYDLPTGDPRTGPLPTGKLGSPLPPWRHENGVGVYKDPNQIAPLWYTESEKDLKKMADTGGHKDVVPAPSKTTKKNVLRSEVAIPIPTVLGGDCYVAARIMCGVVLGLTDCEQQCAKYATLQPVGETRDCIPLQQTGFDDPLGIVSASLLSEGEMSACWSECRNRGHGACELCAQKLRLGGLTPSTQPARYDPWGWGPKQSRGSVDTAAETMAFQMLWKCAVNCMRDGAKPCTACDGLWDESKKMVSTRGSKEELEFWVCVRECSRDRLISCMECETAWRQQLATASPKDLPVEQAAAYAEIWNCVVHCDKDRTQKMCAPCDELWRKWDAGLPPFGPERAGLITAGVDDGSPSDPNTEEFAIRSRLDSCMKGCNTANKIKPTSYCNYCEVLVRSVPLLVPHPWIRRSISPESSKTIAKRLLFVWDPATGVFKCTEQCAKGKDYYISCLPCLYDKGIPVGDNLPETGQAEVGRLSLP</sequence>
<reference evidence="2 3" key="1">
    <citation type="journal article" date="2013" name="PLoS Genet.">
        <title>Comparative genome structure, secondary metabolite, and effector coding capacity across Cochliobolus pathogens.</title>
        <authorList>
            <person name="Condon B.J."/>
            <person name="Leng Y."/>
            <person name="Wu D."/>
            <person name="Bushley K.E."/>
            <person name="Ohm R.A."/>
            <person name="Otillar R."/>
            <person name="Martin J."/>
            <person name="Schackwitz W."/>
            <person name="Grimwood J."/>
            <person name="MohdZainudin N."/>
            <person name="Xue C."/>
            <person name="Wang R."/>
            <person name="Manning V.A."/>
            <person name="Dhillon B."/>
            <person name="Tu Z.J."/>
            <person name="Steffenson B.J."/>
            <person name="Salamov A."/>
            <person name="Sun H."/>
            <person name="Lowry S."/>
            <person name="LaButti K."/>
            <person name="Han J."/>
            <person name="Copeland A."/>
            <person name="Lindquist E."/>
            <person name="Barry K."/>
            <person name="Schmutz J."/>
            <person name="Baker S.E."/>
            <person name="Ciuffetti L.M."/>
            <person name="Grigoriev I.V."/>
            <person name="Zhong S."/>
            <person name="Turgeon B.G."/>
        </authorList>
    </citation>
    <scope>NUCLEOTIDE SEQUENCE [LARGE SCALE GENOMIC DNA]</scope>
    <source>
        <strain evidence="2 3">FI3</strain>
    </source>
</reference>
<dbReference type="EMBL" id="KI968708">
    <property type="protein sequence ID" value="EUN30040.1"/>
    <property type="molecule type" value="Genomic_DNA"/>
</dbReference>
<proteinExistence type="predicted"/>
<dbReference type="HOGENOM" id="CLU_556677_0_0_1"/>
<gene>
    <name evidence="2" type="ORF">COCVIDRAFT_24072</name>
</gene>
<name>W7EW02_BIPV3</name>
<feature type="signal peptide" evidence="1">
    <location>
        <begin position="1"/>
        <end position="17"/>
    </location>
</feature>
<protein>
    <submittedName>
        <fullName evidence="2">Uncharacterized protein</fullName>
    </submittedName>
</protein>
<dbReference type="RefSeq" id="XP_014559605.1">
    <property type="nucleotide sequence ID" value="XM_014704119.1"/>
</dbReference>
<dbReference type="OrthoDB" id="3691667at2759"/>
<evidence type="ECO:0000313" key="2">
    <source>
        <dbReference type="EMBL" id="EUN30040.1"/>
    </source>
</evidence>
<organism evidence="2 3">
    <name type="scientific">Bipolaris victoriae (strain FI3)</name>
    <name type="common">Victoria blight of oats agent</name>
    <name type="synonym">Cochliobolus victoriae</name>
    <dbReference type="NCBI Taxonomy" id="930091"/>
    <lineage>
        <taxon>Eukaryota</taxon>
        <taxon>Fungi</taxon>
        <taxon>Dikarya</taxon>
        <taxon>Ascomycota</taxon>
        <taxon>Pezizomycotina</taxon>
        <taxon>Dothideomycetes</taxon>
        <taxon>Pleosporomycetidae</taxon>
        <taxon>Pleosporales</taxon>
        <taxon>Pleosporineae</taxon>
        <taxon>Pleosporaceae</taxon>
        <taxon>Bipolaris</taxon>
    </lineage>
</organism>
<keyword evidence="3" id="KW-1185">Reference proteome</keyword>
<dbReference type="GeneID" id="26253234"/>
<accession>W7EW02</accession>
<dbReference type="Proteomes" id="UP000054337">
    <property type="component" value="Unassembled WGS sequence"/>
</dbReference>
<feature type="chain" id="PRO_5004891736" evidence="1">
    <location>
        <begin position="18"/>
        <end position="520"/>
    </location>
</feature>
<evidence type="ECO:0000313" key="3">
    <source>
        <dbReference type="Proteomes" id="UP000054337"/>
    </source>
</evidence>
<dbReference type="AlphaFoldDB" id="W7EW02"/>
<evidence type="ECO:0000256" key="1">
    <source>
        <dbReference type="SAM" id="SignalP"/>
    </source>
</evidence>